<name>A0A081C508_VECG1</name>
<feature type="transmembrane region" description="Helical" evidence="6">
    <location>
        <begin position="715"/>
        <end position="737"/>
    </location>
</feature>
<evidence type="ECO:0000256" key="1">
    <source>
        <dbReference type="ARBA" id="ARBA00004651"/>
    </source>
</evidence>
<dbReference type="Pfam" id="PF03176">
    <property type="entry name" value="MMPL"/>
    <property type="match status" value="2"/>
</dbReference>
<keyword evidence="3 6" id="KW-0812">Transmembrane</keyword>
<gene>
    <name evidence="8" type="ORF">U27_06648</name>
</gene>
<evidence type="ECO:0000256" key="2">
    <source>
        <dbReference type="ARBA" id="ARBA00022475"/>
    </source>
</evidence>
<dbReference type="GO" id="GO:0022857">
    <property type="term" value="F:transmembrane transporter activity"/>
    <property type="evidence" value="ECO:0007669"/>
    <property type="project" value="InterPro"/>
</dbReference>
<dbReference type="PRINTS" id="PR00702">
    <property type="entry name" value="ACRIFLAVINRP"/>
</dbReference>
<dbReference type="eggNOG" id="COG1033">
    <property type="taxonomic scope" value="Bacteria"/>
</dbReference>
<dbReference type="InterPro" id="IPR004869">
    <property type="entry name" value="MMPL_dom"/>
</dbReference>
<organism evidence="8">
    <name type="scientific">Vecturithrix granuli</name>
    <dbReference type="NCBI Taxonomy" id="1499967"/>
    <lineage>
        <taxon>Bacteria</taxon>
        <taxon>Candidatus Moduliflexota</taxon>
        <taxon>Candidatus Vecturitrichia</taxon>
        <taxon>Candidatus Vecturitrichales</taxon>
        <taxon>Candidatus Vecturitrichaceae</taxon>
        <taxon>Candidatus Vecturithrix</taxon>
    </lineage>
</organism>
<feature type="transmembrane region" description="Helical" evidence="6">
    <location>
        <begin position="236"/>
        <end position="252"/>
    </location>
</feature>
<dbReference type="InterPro" id="IPR000731">
    <property type="entry name" value="SSD"/>
</dbReference>
<evidence type="ECO:0000256" key="5">
    <source>
        <dbReference type="ARBA" id="ARBA00023136"/>
    </source>
</evidence>
<keyword evidence="5 6" id="KW-0472">Membrane</keyword>
<keyword evidence="2" id="KW-1003">Cell membrane</keyword>
<evidence type="ECO:0000313" key="8">
    <source>
        <dbReference type="EMBL" id="GAK59663.1"/>
    </source>
</evidence>
<feature type="transmembrane region" description="Helical" evidence="6">
    <location>
        <begin position="413"/>
        <end position="433"/>
    </location>
</feature>
<feature type="transmembrane region" description="Helical" evidence="6">
    <location>
        <begin position="359"/>
        <end position="383"/>
    </location>
</feature>
<protein>
    <recommendedName>
        <fullName evidence="7">SSD domain-containing protein</fullName>
    </recommendedName>
</protein>
<evidence type="ECO:0000259" key="7">
    <source>
        <dbReference type="PROSITE" id="PS50156"/>
    </source>
</evidence>
<comment type="subcellular location">
    <subcellularLocation>
        <location evidence="1">Cell membrane</location>
        <topology evidence="1">Multi-pass membrane protein</topology>
    </subcellularLocation>
</comment>
<dbReference type="AlphaFoldDB" id="A0A081C508"/>
<keyword evidence="4 6" id="KW-1133">Transmembrane helix</keyword>
<dbReference type="GO" id="GO:0005886">
    <property type="term" value="C:plasma membrane"/>
    <property type="evidence" value="ECO:0007669"/>
    <property type="project" value="UniProtKB-SubCell"/>
</dbReference>
<feature type="transmembrane region" description="Helical" evidence="6">
    <location>
        <begin position="647"/>
        <end position="667"/>
    </location>
</feature>
<proteinExistence type="predicted"/>
<dbReference type="SUPFAM" id="SSF82866">
    <property type="entry name" value="Multidrug efflux transporter AcrB transmembrane domain"/>
    <property type="match status" value="2"/>
</dbReference>
<dbReference type="Proteomes" id="UP000030661">
    <property type="component" value="Unassembled WGS sequence"/>
</dbReference>
<feature type="transmembrane region" description="Helical" evidence="6">
    <location>
        <begin position="623"/>
        <end position="640"/>
    </location>
</feature>
<dbReference type="STRING" id="1499967.U27_06648"/>
<feature type="transmembrane region" description="Helical" evidence="6">
    <location>
        <begin position="743"/>
        <end position="765"/>
    </location>
</feature>
<dbReference type="EMBL" id="DF820470">
    <property type="protein sequence ID" value="GAK59663.1"/>
    <property type="molecule type" value="Genomic_DNA"/>
</dbReference>
<dbReference type="Gene3D" id="1.20.1640.10">
    <property type="entry name" value="Multidrug efflux transporter AcrB transmembrane domain"/>
    <property type="match status" value="2"/>
</dbReference>
<evidence type="ECO:0000313" key="9">
    <source>
        <dbReference type="Proteomes" id="UP000030661"/>
    </source>
</evidence>
<evidence type="ECO:0000256" key="4">
    <source>
        <dbReference type="ARBA" id="ARBA00022989"/>
    </source>
</evidence>
<feature type="transmembrane region" description="Helical" evidence="6">
    <location>
        <begin position="331"/>
        <end position="352"/>
    </location>
</feature>
<evidence type="ECO:0000256" key="6">
    <source>
        <dbReference type="SAM" id="Phobius"/>
    </source>
</evidence>
<dbReference type="PROSITE" id="PS50156">
    <property type="entry name" value="SSD"/>
    <property type="match status" value="1"/>
</dbReference>
<reference evidence="8" key="1">
    <citation type="journal article" date="2015" name="PeerJ">
        <title>First genomic representation of candidate bacterial phylum KSB3 points to enhanced environmental sensing as a trigger of wastewater bulking.</title>
        <authorList>
            <person name="Sekiguchi Y."/>
            <person name="Ohashi A."/>
            <person name="Parks D.H."/>
            <person name="Yamauchi T."/>
            <person name="Tyson G.W."/>
            <person name="Hugenholtz P."/>
        </authorList>
    </citation>
    <scope>NUCLEOTIDE SEQUENCE [LARGE SCALE GENOMIC DNA]</scope>
</reference>
<sequence>MIQNLEVINQWFAKAGKRLLQVRWWILCLLILLDLLAIRGIQRIQFDVSNESWFLDNDPITIARREFEEIFGNPNYVAVLVEAEDVFAPEILRVIRELGEELEEEVPFADEVVSLTKMEFTRGTEEGVEIGDIVPPEIPTTPEEIEAIRQLAFSKPFLVNRLFSDDSTQAWIMLRLHKYSDHWDDTLGDYPQMAVGKKVFALLGQEKYVPYRLHAAGAPIGNYEERLFFSQEASRTMVLAFITAILILFGVLRSFQGVVVPLIAVISSILWVFGSMGYLNIKIDTMVMTLPIYLGMAVSIGYSIHLFNFFNKGFSSIGRRDETVIFAVQETGWPILFTAITTIGALASFYFVPVRQVRWMGLSSAAVVFATYIIVMTFTPVLLSFGKDAPPHGNVISTMEIRLEKMFLQLGRWILLHSTRILIVFVLITLFFLGGLPRMYISMNEEKTFGLQIPYIARFYYIAHTRVGTRISYDVMLTFDEPGQVKDPEILQNFELLISEIQQFPLVKRVSSLLDIIKDMNQVMHSDDPAFYRIPDDKALIAQLLLLYEMSNGTEQENWVDYEYTRLRLLVEVVDPDTAEVEREFQYLRRRAQELFPQARFAMVGGLVQYSVIQNYIAKGEIVSFLIALVVIGILMMIVFQSVKTGLIGMIPNIAPVIVVGGMMGYLDIPLEMTTMMIIPMLLGLAVDDTIHFITHSKLEVQRTGNYQQSIEKTFQTVGKAMFLTSFILIATFSVYLTSIARFFVNLSILAIAGVSSALLADYFVTPILIHLTRPFDKLPLSKTTVFKAEEKP</sequence>
<dbReference type="InterPro" id="IPR050545">
    <property type="entry name" value="Mycobact_MmpL"/>
</dbReference>
<dbReference type="HOGENOM" id="CLU_008861_1_0_0"/>
<feature type="transmembrane region" description="Helical" evidence="6">
    <location>
        <begin position="258"/>
        <end position="279"/>
    </location>
</feature>
<feature type="domain" description="SSD" evidence="7">
    <location>
        <begin position="262"/>
        <end position="385"/>
    </location>
</feature>
<keyword evidence="9" id="KW-1185">Reference proteome</keyword>
<dbReference type="InterPro" id="IPR001036">
    <property type="entry name" value="Acrflvin-R"/>
</dbReference>
<feature type="transmembrane region" description="Helical" evidence="6">
    <location>
        <begin position="22"/>
        <end position="41"/>
    </location>
</feature>
<dbReference type="PANTHER" id="PTHR33406:SF13">
    <property type="entry name" value="MEMBRANE PROTEIN YDFJ"/>
    <property type="match status" value="1"/>
</dbReference>
<accession>A0A081C508</accession>
<feature type="transmembrane region" description="Helical" evidence="6">
    <location>
        <begin position="291"/>
        <end position="311"/>
    </location>
</feature>
<evidence type="ECO:0000256" key="3">
    <source>
        <dbReference type="ARBA" id="ARBA00022692"/>
    </source>
</evidence>
<dbReference type="PANTHER" id="PTHR33406">
    <property type="entry name" value="MEMBRANE PROTEIN MJ1562-RELATED"/>
    <property type="match status" value="1"/>
</dbReference>